<protein>
    <submittedName>
        <fullName evidence="1">Putative primase</fullName>
    </submittedName>
</protein>
<evidence type="ECO:0000313" key="1">
    <source>
        <dbReference type="EMBL" id="QJA51565.1"/>
    </source>
</evidence>
<name>A0A6H1ZWC0_9ZZZZ</name>
<dbReference type="EMBL" id="MT144273">
    <property type="protein sequence ID" value="QJA51565.1"/>
    <property type="molecule type" value="Genomic_DNA"/>
</dbReference>
<accession>A0A6H1ZWC0</accession>
<sequence>MARYLPNWIDGYMELMLNTEPARLFDLWTAYSVIAAALRRKVYLQLGRLTYFPNIYCVFVAEPGVARKTQAVKYGVELLSTIPEIKMSSDSATKEAMTDDIFDSGLDALMPDNSNMRHSSLNIISKEFESFLGQKKENTRMLMALTDLYDCPDEWSSRTRHSGSTKIIRPWLNLIAATTPDSLASSLPASAVGGGLTSRILFIWADKKKRPVAIPSMTPKELILKDHLIKDLYVISRISGEYVMTADCINHWQIWYDQFDEDESGNRICADKSFNGWYSRKPTFIIKIAILRSAAEADTRVVQWRHIEEALQAVRDVELVMGNAFKAIGKSEITAEVDTVLQLVRSSRDISEKQLMTTVWRDIDSSKFDNVIETLIKTGKVRREYQGPNKEKGIWYKSTE</sequence>
<dbReference type="EMBL" id="MT141441">
    <property type="protein sequence ID" value="QJA61414.1"/>
    <property type="molecule type" value="Genomic_DNA"/>
</dbReference>
<proteinExistence type="predicted"/>
<dbReference type="EMBL" id="MT142462">
    <property type="protein sequence ID" value="QJA81544.1"/>
    <property type="molecule type" value="Genomic_DNA"/>
</dbReference>
<evidence type="ECO:0000313" key="3">
    <source>
        <dbReference type="EMBL" id="QJA81544.1"/>
    </source>
</evidence>
<gene>
    <name evidence="3" type="ORF">MM415A00525_0047</name>
    <name evidence="2" type="ORF">MM415B00946_0007</name>
    <name evidence="1" type="ORF">TM448A02201_0011</name>
</gene>
<dbReference type="AlphaFoldDB" id="A0A6H1ZWC0"/>
<organism evidence="1">
    <name type="scientific">viral metagenome</name>
    <dbReference type="NCBI Taxonomy" id="1070528"/>
    <lineage>
        <taxon>unclassified sequences</taxon>
        <taxon>metagenomes</taxon>
        <taxon>organismal metagenomes</taxon>
    </lineage>
</organism>
<evidence type="ECO:0000313" key="2">
    <source>
        <dbReference type="EMBL" id="QJA61414.1"/>
    </source>
</evidence>
<reference evidence="1" key="1">
    <citation type="submission" date="2020-03" db="EMBL/GenBank/DDBJ databases">
        <title>The deep terrestrial virosphere.</title>
        <authorList>
            <person name="Holmfeldt K."/>
            <person name="Nilsson E."/>
            <person name="Simone D."/>
            <person name="Lopez-Fernandez M."/>
            <person name="Wu X."/>
            <person name="de Brujin I."/>
            <person name="Lundin D."/>
            <person name="Andersson A."/>
            <person name="Bertilsson S."/>
            <person name="Dopson M."/>
        </authorList>
    </citation>
    <scope>NUCLEOTIDE SEQUENCE</scope>
    <source>
        <strain evidence="3">MM415A00525</strain>
        <strain evidence="2">MM415B00946</strain>
        <strain evidence="1">TM448A02201</strain>
    </source>
</reference>